<dbReference type="GO" id="GO:0015344">
    <property type="term" value="F:siderophore uptake transmembrane transporter activity"/>
    <property type="evidence" value="ECO:0007669"/>
    <property type="project" value="TreeGrafter"/>
</dbReference>
<evidence type="ECO:0000256" key="2">
    <source>
        <dbReference type="ARBA" id="ARBA00022448"/>
    </source>
</evidence>
<dbReference type="InterPro" id="IPR037066">
    <property type="entry name" value="Plug_dom_sf"/>
</dbReference>
<evidence type="ECO:0000259" key="10">
    <source>
        <dbReference type="Pfam" id="PF00593"/>
    </source>
</evidence>
<keyword evidence="4 8" id="KW-0812">Transmembrane</keyword>
<dbReference type="EMBL" id="RJTM01000085">
    <property type="protein sequence ID" value="RNL85904.1"/>
    <property type="molecule type" value="Genomic_DNA"/>
</dbReference>
<feature type="domain" description="TonB-dependent receptor plug" evidence="11">
    <location>
        <begin position="119"/>
        <end position="224"/>
    </location>
</feature>
<dbReference type="Gene3D" id="2.170.130.10">
    <property type="entry name" value="TonB-dependent receptor, plug domain"/>
    <property type="match status" value="1"/>
</dbReference>
<dbReference type="GO" id="GO:0044718">
    <property type="term" value="P:siderophore transmembrane transport"/>
    <property type="evidence" value="ECO:0007669"/>
    <property type="project" value="TreeGrafter"/>
</dbReference>
<evidence type="ECO:0000256" key="3">
    <source>
        <dbReference type="ARBA" id="ARBA00022452"/>
    </source>
</evidence>
<dbReference type="InterPro" id="IPR000531">
    <property type="entry name" value="Beta-barrel_TonB"/>
</dbReference>
<dbReference type="Gene3D" id="2.60.40.1120">
    <property type="entry name" value="Carboxypeptidase-like, regulatory domain"/>
    <property type="match status" value="1"/>
</dbReference>
<dbReference type="SUPFAM" id="SSF56935">
    <property type="entry name" value="Porins"/>
    <property type="match status" value="1"/>
</dbReference>
<evidence type="ECO:0000259" key="11">
    <source>
        <dbReference type="Pfam" id="PF07715"/>
    </source>
</evidence>
<comment type="subcellular location">
    <subcellularLocation>
        <location evidence="1 8">Cell outer membrane</location>
        <topology evidence="1 8">Multi-pass membrane protein</topology>
    </subcellularLocation>
</comment>
<dbReference type="OrthoDB" id="9760333at2"/>
<dbReference type="Pfam" id="PF13715">
    <property type="entry name" value="CarbopepD_reg_2"/>
    <property type="match status" value="1"/>
</dbReference>
<dbReference type="PROSITE" id="PS52016">
    <property type="entry name" value="TONB_DEPENDENT_REC_3"/>
    <property type="match status" value="1"/>
</dbReference>
<sequence>MKFIYFLSLLLSINECPAATHDEVIKGKITYKGTPLDYVSVFLEGTEKGTQTDDKGTYKLRATPGEYTIVVQTLGYKIIKKEIVLKEHQVLTLDFELQEDVLGLDQVVVSASRNRQNRKEAPVIVSVTNDRILQATQSISLSEGLNFQPGLRMETNCQNCGYSQVRINGLNGAYSQILINSKPIFSALNGVYGLDQIPANIIDRIEVVRGGGSALYGSNAIAGTINIITKEPMENSFQVGSNLAFIEGKTPDRAITLNGTVLSENYKSGITLYGLYRDRDPHDVDGDGFTELTTMQNHTFGFNSFYKTSERSKLSLDFYTINEFRRGGNNLSLQPFESDITEQIASDVVSGGLTYEAYSADLKDRFSVYATTQQSKNKNFYGGKGETMEESTKGYGHSKDVTWVFGSQYSRHMDIFLGSEGTFTGGFEYKYDQTEDAKPGFNAFIEQTVRIYGFYAQQEWQINPKLKLLGGLRADFHNLTEETVHLNPRANILYSPNNNLQLRASYARGFRAQQYFTEDLHSTLAAGEVSFVRFAPDLKPETSHSFLISADWSKSTLNSDIGLTLEGFFTRLNDPFILEQATPDELDQLDIDVTDGQFIYIKKNSSGADVYGLNLEAKYAPNAKWIMQLGGTLQYSAYDEPVHWSDDENAITDKAARFFKSPNLYGNFVITYAPVKRWQNNLSGVYTGSMYVPHIAGYIENDRLQKTGDFFELNLKTGYTFTLDNNFQLQLSGGIQNLFNSYQSDFDRGPDRDANYIYGPSRPRTFFVSVKIGAGLLP</sequence>
<comment type="caution">
    <text evidence="12">The sequence shown here is derived from an EMBL/GenBank/DDBJ whole genome shotgun (WGS) entry which is preliminary data.</text>
</comment>
<dbReference type="CDD" id="cd01347">
    <property type="entry name" value="ligand_gated_channel"/>
    <property type="match status" value="1"/>
</dbReference>
<protein>
    <submittedName>
        <fullName evidence="12">TonB-dependent receptor</fullName>
    </submittedName>
</protein>
<dbReference type="Pfam" id="PF00593">
    <property type="entry name" value="TonB_dep_Rec_b-barrel"/>
    <property type="match status" value="1"/>
</dbReference>
<dbReference type="Gene3D" id="2.40.170.20">
    <property type="entry name" value="TonB-dependent receptor, beta-barrel domain"/>
    <property type="match status" value="1"/>
</dbReference>
<dbReference type="GO" id="GO:0009279">
    <property type="term" value="C:cell outer membrane"/>
    <property type="evidence" value="ECO:0007669"/>
    <property type="project" value="UniProtKB-SubCell"/>
</dbReference>
<dbReference type="PANTHER" id="PTHR30069">
    <property type="entry name" value="TONB-DEPENDENT OUTER MEMBRANE RECEPTOR"/>
    <property type="match status" value="1"/>
</dbReference>
<comment type="similarity">
    <text evidence="8 9">Belongs to the TonB-dependent receptor family.</text>
</comment>
<dbReference type="Proteomes" id="UP000267469">
    <property type="component" value="Unassembled WGS sequence"/>
</dbReference>
<feature type="domain" description="TonB-dependent receptor-like beta-barrel" evidence="10">
    <location>
        <begin position="298"/>
        <end position="738"/>
    </location>
</feature>
<dbReference type="InterPro" id="IPR039426">
    <property type="entry name" value="TonB-dep_rcpt-like"/>
</dbReference>
<dbReference type="PANTHER" id="PTHR30069:SF57">
    <property type="entry name" value="TONB-DEPENDENT RECEPTOR"/>
    <property type="match status" value="1"/>
</dbReference>
<dbReference type="RefSeq" id="WP_123216190.1">
    <property type="nucleotide sequence ID" value="NZ_RJTM01000085.1"/>
</dbReference>
<dbReference type="InterPro" id="IPR008969">
    <property type="entry name" value="CarboxyPept-like_regulatory"/>
</dbReference>
<proteinExistence type="inferred from homology"/>
<evidence type="ECO:0000313" key="13">
    <source>
        <dbReference type="Proteomes" id="UP000267469"/>
    </source>
</evidence>
<keyword evidence="6 8" id="KW-0472">Membrane</keyword>
<dbReference type="InterPro" id="IPR036942">
    <property type="entry name" value="Beta-barrel_TonB_sf"/>
</dbReference>
<reference evidence="12 13" key="1">
    <citation type="submission" date="2018-10" db="EMBL/GenBank/DDBJ databases">
        <title>Sinomicrobium pectinilyticum sp. nov., a pectinase-producing bacterium isolated from alkaline and saline soil, and emended description of the genus Sinomicrobium.</title>
        <authorList>
            <person name="Cheng B."/>
            <person name="Li C."/>
            <person name="Lai Q."/>
            <person name="Du M."/>
            <person name="Shao Z."/>
            <person name="Xu P."/>
            <person name="Yang C."/>
        </authorList>
    </citation>
    <scope>NUCLEOTIDE SEQUENCE [LARGE SCALE GENOMIC DNA]</scope>
    <source>
        <strain evidence="12 13">5DNS001</strain>
    </source>
</reference>
<dbReference type="SUPFAM" id="SSF49464">
    <property type="entry name" value="Carboxypeptidase regulatory domain-like"/>
    <property type="match status" value="1"/>
</dbReference>
<evidence type="ECO:0000256" key="8">
    <source>
        <dbReference type="PROSITE-ProRule" id="PRU01360"/>
    </source>
</evidence>
<keyword evidence="12" id="KW-0675">Receptor</keyword>
<gene>
    <name evidence="12" type="ORF">ED312_11630</name>
</gene>
<dbReference type="AlphaFoldDB" id="A0A3N0EDK1"/>
<evidence type="ECO:0000256" key="4">
    <source>
        <dbReference type="ARBA" id="ARBA00022692"/>
    </source>
</evidence>
<organism evidence="12 13">
    <name type="scientific">Sinomicrobium pectinilyticum</name>
    <dbReference type="NCBI Taxonomy" id="1084421"/>
    <lineage>
        <taxon>Bacteria</taxon>
        <taxon>Pseudomonadati</taxon>
        <taxon>Bacteroidota</taxon>
        <taxon>Flavobacteriia</taxon>
        <taxon>Flavobacteriales</taxon>
        <taxon>Flavobacteriaceae</taxon>
        <taxon>Sinomicrobium</taxon>
    </lineage>
</organism>
<evidence type="ECO:0000256" key="9">
    <source>
        <dbReference type="RuleBase" id="RU003357"/>
    </source>
</evidence>
<keyword evidence="3 8" id="KW-1134">Transmembrane beta strand</keyword>
<keyword evidence="5 9" id="KW-0798">TonB box</keyword>
<keyword evidence="7 8" id="KW-0998">Cell outer membrane</keyword>
<name>A0A3N0EDK1_SINP1</name>
<evidence type="ECO:0000313" key="12">
    <source>
        <dbReference type="EMBL" id="RNL85904.1"/>
    </source>
</evidence>
<accession>A0A3N0EDK1</accession>
<evidence type="ECO:0000256" key="5">
    <source>
        <dbReference type="ARBA" id="ARBA00023077"/>
    </source>
</evidence>
<keyword evidence="2 8" id="KW-0813">Transport</keyword>
<evidence type="ECO:0000256" key="1">
    <source>
        <dbReference type="ARBA" id="ARBA00004571"/>
    </source>
</evidence>
<dbReference type="InterPro" id="IPR012910">
    <property type="entry name" value="Plug_dom"/>
</dbReference>
<evidence type="ECO:0000256" key="6">
    <source>
        <dbReference type="ARBA" id="ARBA00023136"/>
    </source>
</evidence>
<evidence type="ECO:0000256" key="7">
    <source>
        <dbReference type="ARBA" id="ARBA00023237"/>
    </source>
</evidence>
<dbReference type="Pfam" id="PF07715">
    <property type="entry name" value="Plug"/>
    <property type="match status" value="1"/>
</dbReference>
<keyword evidence="13" id="KW-1185">Reference proteome</keyword>